<name>A0A0G0NJR7_9BACT</name>
<dbReference type="AlphaFoldDB" id="A0A0G0NJR7"/>
<feature type="transmembrane region" description="Helical" evidence="1">
    <location>
        <begin position="37"/>
        <end position="58"/>
    </location>
</feature>
<reference evidence="2 3" key="1">
    <citation type="journal article" date="2015" name="Nature">
        <title>rRNA introns, odd ribosomes, and small enigmatic genomes across a large radiation of phyla.</title>
        <authorList>
            <person name="Brown C.T."/>
            <person name="Hug L.A."/>
            <person name="Thomas B.C."/>
            <person name="Sharon I."/>
            <person name="Castelle C.J."/>
            <person name="Singh A."/>
            <person name="Wilkins M.J."/>
            <person name="Williams K.H."/>
            <person name="Banfield J.F."/>
        </authorList>
    </citation>
    <scope>NUCLEOTIDE SEQUENCE [LARGE SCALE GENOMIC DNA]</scope>
</reference>
<gene>
    <name evidence="2" type="ORF">UT10_C0031G0006</name>
</gene>
<evidence type="ECO:0000313" key="2">
    <source>
        <dbReference type="EMBL" id="KKQ86124.1"/>
    </source>
</evidence>
<comment type="caution">
    <text evidence="2">The sequence shown here is derived from an EMBL/GenBank/DDBJ whole genome shotgun (WGS) entry which is preliminary data.</text>
</comment>
<proteinExistence type="predicted"/>
<evidence type="ECO:0000256" key="1">
    <source>
        <dbReference type="SAM" id="Phobius"/>
    </source>
</evidence>
<dbReference type="Proteomes" id="UP000033944">
    <property type="component" value="Unassembled WGS sequence"/>
</dbReference>
<dbReference type="EMBL" id="LBVN01000031">
    <property type="protein sequence ID" value="KKQ86124.1"/>
    <property type="molecule type" value="Genomic_DNA"/>
</dbReference>
<keyword evidence="1" id="KW-0812">Transmembrane</keyword>
<feature type="transmembrane region" description="Helical" evidence="1">
    <location>
        <begin position="6"/>
        <end position="25"/>
    </location>
</feature>
<keyword evidence="1" id="KW-0472">Membrane</keyword>
<organism evidence="2 3">
    <name type="scientific">Candidatus Woesebacteria bacterium GW2011_GWB1_38_8b</name>
    <dbReference type="NCBI Taxonomy" id="1618571"/>
    <lineage>
        <taxon>Bacteria</taxon>
        <taxon>Candidatus Woeseibacteriota</taxon>
    </lineage>
</organism>
<evidence type="ECO:0000313" key="3">
    <source>
        <dbReference type="Proteomes" id="UP000033944"/>
    </source>
</evidence>
<accession>A0A0G0NJR7</accession>
<keyword evidence="1" id="KW-1133">Transmembrane helix</keyword>
<sequence length="60" mass="6393">MSLTSKVNLFFWGAFVVLGVITFLVRKLGIGGCILQIFLALTGLALIFALGTIPNAAFAY</sequence>
<protein>
    <submittedName>
        <fullName evidence="2">Uncharacterized protein</fullName>
    </submittedName>
</protein>